<evidence type="ECO:0000259" key="2">
    <source>
        <dbReference type="Pfam" id="PF23232"/>
    </source>
</evidence>
<reference evidence="3 4" key="1">
    <citation type="journal article" date="2019" name="Sci. Rep.">
        <title>A multi-omics analysis of the grapevine pathogen Lasiodiplodia theobromae reveals that temperature affects the expression of virulence- and pathogenicity-related genes.</title>
        <authorList>
            <person name="Felix C."/>
            <person name="Meneses R."/>
            <person name="Goncalves M.F.M."/>
            <person name="Tilleman L."/>
            <person name="Duarte A.S."/>
            <person name="Jorrin-Novo J.V."/>
            <person name="Van de Peer Y."/>
            <person name="Deforce D."/>
            <person name="Van Nieuwerburgh F."/>
            <person name="Esteves A.C."/>
            <person name="Alves A."/>
        </authorList>
    </citation>
    <scope>NUCLEOTIDE SEQUENCE [LARGE SCALE GENOMIC DNA]</scope>
    <source>
        <strain evidence="3 4">LA-SOL3</strain>
    </source>
</reference>
<protein>
    <recommendedName>
        <fullName evidence="2">AAA+ ATPase lid domain-containing protein</fullName>
    </recommendedName>
</protein>
<accession>A0A5N5D6M5</accession>
<feature type="region of interest" description="Disordered" evidence="1">
    <location>
        <begin position="1"/>
        <end position="31"/>
    </location>
</feature>
<feature type="domain" description="AAA+ ATPase lid" evidence="2">
    <location>
        <begin position="535"/>
        <end position="584"/>
    </location>
</feature>
<dbReference type="InterPro" id="IPR056599">
    <property type="entry name" value="AAA_lid_fung"/>
</dbReference>
<dbReference type="SUPFAM" id="SSF52540">
    <property type="entry name" value="P-loop containing nucleoside triphosphate hydrolases"/>
    <property type="match status" value="1"/>
</dbReference>
<sequence>MASAGSPTETTTVEHPIIRAGTSAVEGPKQTKVNEAVVSDATASEKLKSDQDQGNESSDAIVYKEEYLQSNDGHVVHVEDVDPKTGGRNGLRKESRVLEVVDVYFTPSAEKPKDGLLPVSVKGQSYIRVVSPTVISALRHVVNYYPSQDLSGETVTIYEPYSVVVHHEEELKEYREWFAPDNPATATASDSCSNRLTYNHVGVLLDYVNSKIGAAVRAERERNARGYTSPDMEWLAFKPGTDVYYDHDADGKWSPYVVKKFRPRMQNGHVIDYSVHLWNLDIDSDRPELLGLNTISTSLSYTGPDVELFGRTIFPCSAFPDGKTILGRERDELRKFFEDRGRMFVQLLKRGCYQFEGTSITQPIKTIWMKNPGHLRLGHHFALDVSGFKAPVFDKKMINDLVLAQDTKDMIVDLTKLFVEEKGTHGEQADATTSGSLLDMSAWSADFVKGKGEGLIFLLHGKPGVGKTYTAETVEASLRRWFSIAQNWGAIMLIDEADVFMEQRKVQDLVRNNLVAGFLRALEYYQGILFLTTNRVAFQIAVALAQVENDCDARGRIQIKRKHIRSTVNMSRNFKSYLKELYQKDETQRAAAWGHRYDAFGQSSANEGNFT</sequence>
<dbReference type="Gene3D" id="3.40.50.300">
    <property type="entry name" value="P-loop containing nucleotide triphosphate hydrolases"/>
    <property type="match status" value="1"/>
</dbReference>
<dbReference type="InterPro" id="IPR027417">
    <property type="entry name" value="P-loop_NTPase"/>
</dbReference>
<organism evidence="3 4">
    <name type="scientific">Lasiodiplodia theobromae</name>
    <dbReference type="NCBI Taxonomy" id="45133"/>
    <lineage>
        <taxon>Eukaryota</taxon>
        <taxon>Fungi</taxon>
        <taxon>Dikarya</taxon>
        <taxon>Ascomycota</taxon>
        <taxon>Pezizomycotina</taxon>
        <taxon>Dothideomycetes</taxon>
        <taxon>Dothideomycetes incertae sedis</taxon>
        <taxon>Botryosphaeriales</taxon>
        <taxon>Botryosphaeriaceae</taxon>
        <taxon>Lasiodiplodia</taxon>
    </lineage>
</organism>
<dbReference type="EMBL" id="VCHE01000059">
    <property type="protein sequence ID" value="KAB2573423.1"/>
    <property type="molecule type" value="Genomic_DNA"/>
</dbReference>
<dbReference type="OrthoDB" id="10042665at2759"/>
<feature type="compositionally biased region" description="Polar residues" evidence="1">
    <location>
        <begin position="1"/>
        <end position="13"/>
    </location>
</feature>
<evidence type="ECO:0000313" key="3">
    <source>
        <dbReference type="EMBL" id="KAB2573423.1"/>
    </source>
</evidence>
<feature type="region of interest" description="Disordered" evidence="1">
    <location>
        <begin position="38"/>
        <end position="57"/>
    </location>
</feature>
<gene>
    <name evidence="3" type="ORF">DBV05_g7903</name>
</gene>
<keyword evidence="4" id="KW-1185">Reference proteome</keyword>
<dbReference type="AlphaFoldDB" id="A0A5N5D6M5"/>
<dbReference type="Pfam" id="PF23232">
    <property type="entry name" value="AAA_lid_13"/>
    <property type="match status" value="1"/>
</dbReference>
<dbReference type="PANTHER" id="PTHR46411">
    <property type="entry name" value="FAMILY ATPASE, PUTATIVE-RELATED"/>
    <property type="match status" value="1"/>
</dbReference>
<dbReference type="Proteomes" id="UP000325902">
    <property type="component" value="Unassembled WGS sequence"/>
</dbReference>
<evidence type="ECO:0000313" key="4">
    <source>
        <dbReference type="Proteomes" id="UP000325902"/>
    </source>
</evidence>
<name>A0A5N5D6M5_9PEZI</name>
<dbReference type="PANTHER" id="PTHR46411:SF4">
    <property type="entry name" value="AAA+ ATPASE DOMAIN-CONTAINING PROTEIN"/>
    <property type="match status" value="1"/>
</dbReference>
<proteinExistence type="predicted"/>
<comment type="caution">
    <text evidence="3">The sequence shown here is derived from an EMBL/GenBank/DDBJ whole genome shotgun (WGS) entry which is preliminary data.</text>
</comment>
<evidence type="ECO:0000256" key="1">
    <source>
        <dbReference type="SAM" id="MobiDB-lite"/>
    </source>
</evidence>